<evidence type="ECO:0000313" key="3">
    <source>
        <dbReference type="Proteomes" id="UP000237000"/>
    </source>
</evidence>
<dbReference type="InParanoid" id="A0A2P5EZK8"/>
<keyword evidence="3" id="KW-1185">Reference proteome</keyword>
<dbReference type="Proteomes" id="UP000237000">
    <property type="component" value="Unassembled WGS sequence"/>
</dbReference>
<reference evidence="3" key="1">
    <citation type="submission" date="2016-06" db="EMBL/GenBank/DDBJ databases">
        <title>Parallel loss of symbiosis genes in relatives of nitrogen-fixing non-legume Parasponia.</title>
        <authorList>
            <person name="Van Velzen R."/>
            <person name="Holmer R."/>
            <person name="Bu F."/>
            <person name="Rutten L."/>
            <person name="Van Zeijl A."/>
            <person name="Liu W."/>
            <person name="Santuari L."/>
            <person name="Cao Q."/>
            <person name="Sharma T."/>
            <person name="Shen D."/>
            <person name="Roswanjaya Y."/>
            <person name="Wardhani T."/>
            <person name="Kalhor M.S."/>
            <person name="Jansen J."/>
            <person name="Van den Hoogen J."/>
            <person name="Gungor B."/>
            <person name="Hartog M."/>
            <person name="Hontelez J."/>
            <person name="Verver J."/>
            <person name="Yang W.-C."/>
            <person name="Schijlen E."/>
            <person name="Repin R."/>
            <person name="Schilthuizen M."/>
            <person name="Schranz E."/>
            <person name="Heidstra R."/>
            <person name="Miyata K."/>
            <person name="Fedorova E."/>
            <person name="Kohlen W."/>
            <person name="Bisseling T."/>
            <person name="Smit S."/>
            <person name="Geurts R."/>
        </authorList>
    </citation>
    <scope>NUCLEOTIDE SEQUENCE [LARGE SCALE GENOMIC DNA]</scope>
    <source>
        <strain evidence="3">cv. RG33-2</strain>
    </source>
</reference>
<proteinExistence type="predicted"/>
<feature type="region of interest" description="Disordered" evidence="1">
    <location>
        <begin position="1"/>
        <end position="36"/>
    </location>
</feature>
<accession>A0A2P5EZK8</accession>
<comment type="caution">
    <text evidence="2">The sequence shown here is derived from an EMBL/GenBank/DDBJ whole genome shotgun (WGS) entry which is preliminary data.</text>
</comment>
<evidence type="ECO:0000313" key="2">
    <source>
        <dbReference type="EMBL" id="PON90976.1"/>
    </source>
</evidence>
<sequence>MPPAEDEAEGVRERALSGARGGIGGGGGVIGDYTMDPEDDVLDWGTRVWNWRETMQHPASANQGL</sequence>
<gene>
    <name evidence="2" type="ORF">TorRG33x02_131940</name>
</gene>
<evidence type="ECO:0000256" key="1">
    <source>
        <dbReference type="SAM" id="MobiDB-lite"/>
    </source>
</evidence>
<organism evidence="2 3">
    <name type="scientific">Trema orientale</name>
    <name type="common">Charcoal tree</name>
    <name type="synonym">Celtis orientalis</name>
    <dbReference type="NCBI Taxonomy" id="63057"/>
    <lineage>
        <taxon>Eukaryota</taxon>
        <taxon>Viridiplantae</taxon>
        <taxon>Streptophyta</taxon>
        <taxon>Embryophyta</taxon>
        <taxon>Tracheophyta</taxon>
        <taxon>Spermatophyta</taxon>
        <taxon>Magnoliopsida</taxon>
        <taxon>eudicotyledons</taxon>
        <taxon>Gunneridae</taxon>
        <taxon>Pentapetalae</taxon>
        <taxon>rosids</taxon>
        <taxon>fabids</taxon>
        <taxon>Rosales</taxon>
        <taxon>Cannabaceae</taxon>
        <taxon>Trema</taxon>
    </lineage>
</organism>
<name>A0A2P5EZK8_TREOI</name>
<feature type="compositionally biased region" description="Gly residues" evidence="1">
    <location>
        <begin position="19"/>
        <end position="30"/>
    </location>
</feature>
<protein>
    <submittedName>
        <fullName evidence="2">Uncharacterized protein</fullName>
    </submittedName>
</protein>
<dbReference type="AlphaFoldDB" id="A0A2P5EZK8"/>
<dbReference type="EMBL" id="JXTC01000078">
    <property type="protein sequence ID" value="PON90976.1"/>
    <property type="molecule type" value="Genomic_DNA"/>
</dbReference>